<dbReference type="AlphaFoldDB" id="A0A7K1LCP3"/>
<proteinExistence type="predicted"/>
<dbReference type="Proteomes" id="UP000432015">
    <property type="component" value="Unassembled WGS sequence"/>
</dbReference>
<organism evidence="2 3">
    <name type="scientific">Actinomadura litoris</name>
    <dbReference type="NCBI Taxonomy" id="2678616"/>
    <lineage>
        <taxon>Bacteria</taxon>
        <taxon>Bacillati</taxon>
        <taxon>Actinomycetota</taxon>
        <taxon>Actinomycetes</taxon>
        <taxon>Streptosporangiales</taxon>
        <taxon>Thermomonosporaceae</taxon>
        <taxon>Actinomadura</taxon>
    </lineage>
</organism>
<comment type="caution">
    <text evidence="2">The sequence shown here is derived from an EMBL/GenBank/DDBJ whole genome shotgun (WGS) entry which is preliminary data.</text>
</comment>
<name>A0A7K1LCP3_9ACTN</name>
<keyword evidence="1" id="KW-0472">Membrane</keyword>
<feature type="transmembrane region" description="Helical" evidence="1">
    <location>
        <begin position="32"/>
        <end position="50"/>
    </location>
</feature>
<dbReference type="RefSeq" id="WP_156221685.1">
    <property type="nucleotide sequence ID" value="NZ_WOFH01000019.1"/>
</dbReference>
<gene>
    <name evidence="2" type="ORF">GNZ18_37225</name>
</gene>
<keyword evidence="1" id="KW-1133">Transmembrane helix</keyword>
<feature type="transmembrane region" description="Helical" evidence="1">
    <location>
        <begin position="7"/>
        <end position="26"/>
    </location>
</feature>
<keyword evidence="1" id="KW-0812">Transmembrane</keyword>
<keyword evidence="3" id="KW-1185">Reference proteome</keyword>
<evidence type="ECO:0000256" key="1">
    <source>
        <dbReference type="SAM" id="Phobius"/>
    </source>
</evidence>
<sequence>MTNNGRWTIFGVLLTVNVMSSVMLRGTWYQTVISVVTGLGVLAVVIDYLVRGRGGAR</sequence>
<protein>
    <submittedName>
        <fullName evidence="2">Uncharacterized protein</fullName>
    </submittedName>
</protein>
<accession>A0A7K1LCP3</accession>
<dbReference type="EMBL" id="WOFH01000019">
    <property type="protein sequence ID" value="MUN42187.1"/>
    <property type="molecule type" value="Genomic_DNA"/>
</dbReference>
<evidence type="ECO:0000313" key="3">
    <source>
        <dbReference type="Proteomes" id="UP000432015"/>
    </source>
</evidence>
<evidence type="ECO:0000313" key="2">
    <source>
        <dbReference type="EMBL" id="MUN42187.1"/>
    </source>
</evidence>
<reference evidence="2 3" key="1">
    <citation type="submission" date="2019-11" db="EMBL/GenBank/DDBJ databases">
        <authorList>
            <person name="Cao P."/>
        </authorList>
    </citation>
    <scope>NUCLEOTIDE SEQUENCE [LARGE SCALE GENOMIC DNA]</scope>
    <source>
        <strain evidence="2 3">NEAU-AAG5</strain>
    </source>
</reference>